<dbReference type="GO" id="GO:0005737">
    <property type="term" value="C:cytoplasm"/>
    <property type="evidence" value="ECO:0007669"/>
    <property type="project" value="TreeGrafter"/>
</dbReference>
<evidence type="ECO:0000313" key="4">
    <source>
        <dbReference type="WBParaSite" id="maker-PairedContig_3064-snap-gene-0.5-mRNA-1"/>
    </source>
</evidence>
<proteinExistence type="predicted"/>
<dbReference type="PROSITE" id="PS50003">
    <property type="entry name" value="PH_DOMAIN"/>
    <property type="match status" value="1"/>
</dbReference>
<evidence type="ECO:0000259" key="3">
    <source>
        <dbReference type="PROSITE" id="PS50003"/>
    </source>
</evidence>
<organism evidence="4">
    <name type="scientific">Wuchereria bancrofti</name>
    <dbReference type="NCBI Taxonomy" id="6293"/>
    <lineage>
        <taxon>Eukaryota</taxon>
        <taxon>Metazoa</taxon>
        <taxon>Ecdysozoa</taxon>
        <taxon>Nematoda</taxon>
        <taxon>Chromadorea</taxon>
        <taxon>Rhabditida</taxon>
        <taxon>Spirurina</taxon>
        <taxon>Spiruromorpha</taxon>
        <taxon>Filarioidea</taxon>
        <taxon>Onchocercidae</taxon>
        <taxon>Wuchereria</taxon>
    </lineage>
</organism>
<sequence length="268" mass="29644">MGPLRLQNECDIYPFKKRTRRLNKAQRRHLFLFDGGLLFCKKRSQSLPYASEYYEHKLSIPTCSLGFSETSKTSSARFEVWDETKNEAYVVQPIDESARIKWIQRLYSERVTHRNRLSQQHRPMRPQSWASISTDSIRSSDTTTDSSVVDGNGNNSNGIYCSSPSSGSSIFVPIISDEDPDNNITTTDQLQIRSYSCPENSLGSLSLSPSSSSTATKPTTTTVTIPSAGVLNIILPSSILAKSLRATAATPLNTIVESSSSTELFATI</sequence>
<dbReference type="WBParaSite" id="maker-PairedContig_3064-snap-gene-0.5-mRNA-1">
    <property type="protein sequence ID" value="maker-PairedContig_3064-snap-gene-0.5-mRNA-1"/>
    <property type="gene ID" value="maker-PairedContig_3064-snap-gene-0.5"/>
</dbReference>
<dbReference type="AlphaFoldDB" id="A0A1I8EM30"/>
<dbReference type="PANTHER" id="PTHR22826">
    <property type="entry name" value="RHO GUANINE EXCHANGE FACTOR-RELATED"/>
    <property type="match status" value="1"/>
</dbReference>
<dbReference type="Pfam" id="PF22697">
    <property type="entry name" value="SOS1_NGEF_PH"/>
    <property type="match status" value="1"/>
</dbReference>
<dbReference type="InterPro" id="IPR001849">
    <property type="entry name" value="PH_domain"/>
</dbReference>
<name>A0A1I8EM30_WUCBA</name>
<protein>
    <submittedName>
        <fullName evidence="4">PH domain-containing protein</fullName>
    </submittedName>
</protein>
<dbReference type="InterPro" id="IPR011993">
    <property type="entry name" value="PH-like_dom_sf"/>
</dbReference>
<dbReference type="PANTHER" id="PTHR22826:SF211">
    <property type="entry name" value="LD43457P"/>
    <property type="match status" value="1"/>
</dbReference>
<dbReference type="Gene3D" id="2.30.29.30">
    <property type="entry name" value="Pleckstrin-homology domain (PH domain)/Phosphotyrosine-binding domain (PTB)"/>
    <property type="match status" value="1"/>
</dbReference>
<feature type="region of interest" description="Disordered" evidence="2">
    <location>
        <begin position="114"/>
        <end position="161"/>
    </location>
</feature>
<keyword evidence="1" id="KW-0344">Guanine-nucleotide releasing factor</keyword>
<dbReference type="InterPro" id="IPR055251">
    <property type="entry name" value="SOS1_NGEF_PH"/>
</dbReference>
<dbReference type="InterPro" id="IPR051336">
    <property type="entry name" value="RhoGEF_Guanine_NuclExch_SF"/>
</dbReference>
<evidence type="ECO:0000256" key="2">
    <source>
        <dbReference type="SAM" id="MobiDB-lite"/>
    </source>
</evidence>
<reference evidence="4" key="1">
    <citation type="submission" date="2016-11" db="UniProtKB">
        <authorList>
            <consortium name="WormBaseParasite"/>
        </authorList>
    </citation>
    <scope>IDENTIFICATION</scope>
    <source>
        <strain evidence="4">pt0022</strain>
    </source>
</reference>
<feature type="domain" description="PH" evidence="3">
    <location>
        <begin position="1"/>
        <end position="111"/>
    </location>
</feature>
<accession>A0A1I8EM30</accession>
<evidence type="ECO:0000256" key="1">
    <source>
        <dbReference type="ARBA" id="ARBA00022658"/>
    </source>
</evidence>
<feature type="compositionally biased region" description="Low complexity" evidence="2">
    <location>
        <begin position="131"/>
        <end position="161"/>
    </location>
</feature>
<dbReference type="STRING" id="6293.A0A1I8EM30"/>
<dbReference type="GO" id="GO:0005085">
    <property type="term" value="F:guanyl-nucleotide exchange factor activity"/>
    <property type="evidence" value="ECO:0007669"/>
    <property type="project" value="UniProtKB-KW"/>
</dbReference>
<dbReference type="SUPFAM" id="SSF50729">
    <property type="entry name" value="PH domain-like"/>
    <property type="match status" value="1"/>
</dbReference>